<dbReference type="PROSITE" id="PS50110">
    <property type="entry name" value="RESPONSE_REGULATORY"/>
    <property type="match status" value="1"/>
</dbReference>
<dbReference type="RefSeq" id="WP_181287043.1">
    <property type="nucleotide sequence ID" value="NZ_VDLV01000006.1"/>
</dbReference>
<dbReference type="EMBL" id="VDLV01000006">
    <property type="protein sequence ID" value="MBA1377156.1"/>
    <property type="molecule type" value="Genomic_DNA"/>
</dbReference>
<comment type="caution">
    <text evidence="4">The sequence shown here is derived from an EMBL/GenBank/DDBJ whole genome shotgun (WGS) entry which is preliminary data.</text>
</comment>
<feature type="modified residue" description="4-aspartylphosphate" evidence="2">
    <location>
        <position position="60"/>
    </location>
</feature>
<reference evidence="4 5" key="1">
    <citation type="submission" date="2019-06" db="EMBL/GenBank/DDBJ databases">
        <title>Analysis of the biodiversity of Brassica napus bacterial endophytes for the selection of potential efficient biofertilizers for rapeseed crops.</title>
        <authorList>
            <person name="Jimenez-Gomez A."/>
            <person name="Saati-Santamaria Z."/>
            <person name="Menendez E."/>
            <person name="Rivas R."/>
            <person name="Mateos P.F."/>
            <person name="Velazquez E."/>
            <person name="Garcia-Fraile P."/>
        </authorList>
    </citation>
    <scope>NUCLEOTIDE SEQUENCE [LARGE SCALE GENOMIC DNA]</scope>
    <source>
        <strain evidence="4 5">CDVBN10</strain>
    </source>
</reference>
<name>A0A7V8RII6_9PSED</name>
<dbReference type="SUPFAM" id="SSF52172">
    <property type="entry name" value="CheY-like"/>
    <property type="match status" value="1"/>
</dbReference>
<dbReference type="InterPro" id="IPR050595">
    <property type="entry name" value="Bact_response_regulator"/>
</dbReference>
<accession>A0A7V8RII6</accession>
<gene>
    <name evidence="4" type="ORF">FHK92_04890</name>
</gene>
<protein>
    <submittedName>
        <fullName evidence="4">Response regulator</fullName>
    </submittedName>
</protein>
<dbReference type="Gene3D" id="3.40.50.2300">
    <property type="match status" value="1"/>
</dbReference>
<sequence length="125" mass="13804">MPDTPLHDKATIAVVDDDESVRAALDNLLRSSGYAVRTYPGAREFLDAKAPGHTQCLVCDIQMPRMSGIELHRHLLEKGWRIPTLFITAYPQLAANVPGLVACLPKPCDANRLLDCIASALRQRR</sequence>
<dbReference type="PANTHER" id="PTHR44591">
    <property type="entry name" value="STRESS RESPONSE REGULATOR PROTEIN 1"/>
    <property type="match status" value="1"/>
</dbReference>
<keyword evidence="1 2" id="KW-0597">Phosphoprotein</keyword>
<dbReference type="AlphaFoldDB" id="A0A7V8RII6"/>
<dbReference type="GO" id="GO:0000160">
    <property type="term" value="P:phosphorelay signal transduction system"/>
    <property type="evidence" value="ECO:0007669"/>
    <property type="project" value="InterPro"/>
</dbReference>
<evidence type="ECO:0000313" key="4">
    <source>
        <dbReference type="EMBL" id="MBA1377156.1"/>
    </source>
</evidence>
<dbReference type="Pfam" id="PF00072">
    <property type="entry name" value="Response_reg"/>
    <property type="match status" value="1"/>
</dbReference>
<proteinExistence type="predicted"/>
<evidence type="ECO:0000256" key="2">
    <source>
        <dbReference type="PROSITE-ProRule" id="PRU00169"/>
    </source>
</evidence>
<dbReference type="InterPro" id="IPR001789">
    <property type="entry name" value="Sig_transdc_resp-reg_receiver"/>
</dbReference>
<evidence type="ECO:0000313" key="5">
    <source>
        <dbReference type="Proteomes" id="UP000572407"/>
    </source>
</evidence>
<dbReference type="InterPro" id="IPR011006">
    <property type="entry name" value="CheY-like_superfamily"/>
</dbReference>
<evidence type="ECO:0000259" key="3">
    <source>
        <dbReference type="PROSITE" id="PS50110"/>
    </source>
</evidence>
<evidence type="ECO:0000256" key="1">
    <source>
        <dbReference type="ARBA" id="ARBA00022553"/>
    </source>
</evidence>
<dbReference type="PANTHER" id="PTHR44591:SF25">
    <property type="entry name" value="CHEMOTAXIS TWO-COMPONENT RESPONSE REGULATOR"/>
    <property type="match status" value="1"/>
</dbReference>
<dbReference type="Proteomes" id="UP000572407">
    <property type="component" value="Unassembled WGS sequence"/>
</dbReference>
<dbReference type="SMART" id="SM00448">
    <property type="entry name" value="REC"/>
    <property type="match status" value="1"/>
</dbReference>
<organism evidence="4 5">
    <name type="scientific">Pseudomonas brassicacearum subsp. neoaurantiaca</name>
    <dbReference type="NCBI Taxonomy" id="494916"/>
    <lineage>
        <taxon>Bacteria</taxon>
        <taxon>Pseudomonadati</taxon>
        <taxon>Pseudomonadota</taxon>
        <taxon>Gammaproteobacteria</taxon>
        <taxon>Pseudomonadales</taxon>
        <taxon>Pseudomonadaceae</taxon>
        <taxon>Pseudomonas</taxon>
    </lineage>
</organism>
<feature type="domain" description="Response regulatory" evidence="3">
    <location>
        <begin position="11"/>
        <end position="121"/>
    </location>
</feature>